<dbReference type="EMBL" id="PZQS01000009">
    <property type="protein sequence ID" value="PVD24410.1"/>
    <property type="molecule type" value="Genomic_DNA"/>
</dbReference>
<gene>
    <name evidence="4" type="ORF">C0Q70_14892</name>
</gene>
<dbReference type="GO" id="GO:0016491">
    <property type="term" value="F:oxidoreductase activity"/>
    <property type="evidence" value="ECO:0007669"/>
    <property type="project" value="UniProtKB-KW"/>
</dbReference>
<comment type="caution">
    <text evidence="4">The sequence shown here is derived from an EMBL/GenBank/DDBJ whole genome shotgun (WGS) entry which is preliminary data.</text>
</comment>
<dbReference type="Proteomes" id="UP000245119">
    <property type="component" value="Linkage Group LG9"/>
</dbReference>
<evidence type="ECO:0000259" key="3">
    <source>
        <dbReference type="Pfam" id="PF02826"/>
    </source>
</evidence>
<dbReference type="InterPro" id="IPR006140">
    <property type="entry name" value="D-isomer_DH_NAD-bd"/>
</dbReference>
<evidence type="ECO:0000256" key="2">
    <source>
        <dbReference type="ARBA" id="ARBA00023027"/>
    </source>
</evidence>
<evidence type="ECO:0000313" key="4">
    <source>
        <dbReference type="EMBL" id="PVD24410.1"/>
    </source>
</evidence>
<dbReference type="OrthoDB" id="298012at2759"/>
<dbReference type="AlphaFoldDB" id="A0A2T7NTA3"/>
<organism evidence="4 5">
    <name type="scientific">Pomacea canaliculata</name>
    <name type="common">Golden apple snail</name>
    <dbReference type="NCBI Taxonomy" id="400727"/>
    <lineage>
        <taxon>Eukaryota</taxon>
        <taxon>Metazoa</taxon>
        <taxon>Spiralia</taxon>
        <taxon>Lophotrochozoa</taxon>
        <taxon>Mollusca</taxon>
        <taxon>Gastropoda</taxon>
        <taxon>Caenogastropoda</taxon>
        <taxon>Architaenioglossa</taxon>
        <taxon>Ampullarioidea</taxon>
        <taxon>Ampullariidae</taxon>
        <taxon>Pomacea</taxon>
    </lineage>
</organism>
<dbReference type="STRING" id="400727.A0A2T7NTA3"/>
<sequence length="267" mass="29943">MANNIRVLIASGDGANLEKRVKVTLPHINVLNLQYDATAGITKEMIEYIENAEILLCDPPFFVECLSLKIPHKFKWVQVTWAGIDSLRNVIHSNKLELGCCLTRTGEGFGQLMGEYVLGHIISREHHFQELLLKQKQKEWSRAEFSNIRPLTSLTIGILGLGSIGSEVARMCKEMGMTVWALSRTKKMSAPYVDYLSEGWLGGAVLDVFVKEPLPSNSVLWSLDGVLITPHVSGPFSTKVADAFISNFRLYEAKKPLKYVVDWEKGY</sequence>
<proteinExistence type="predicted"/>
<evidence type="ECO:0000313" key="5">
    <source>
        <dbReference type="Proteomes" id="UP000245119"/>
    </source>
</evidence>
<feature type="domain" description="D-isomer specific 2-hydroxyacid dehydrogenase NAD-binding" evidence="3">
    <location>
        <begin position="119"/>
        <end position="188"/>
    </location>
</feature>
<name>A0A2T7NTA3_POMCA</name>
<dbReference type="Pfam" id="PF02826">
    <property type="entry name" value="2-Hacid_dh_C"/>
    <property type="match status" value="2"/>
</dbReference>
<keyword evidence="1" id="KW-0560">Oxidoreductase</keyword>
<protein>
    <recommendedName>
        <fullName evidence="3">D-isomer specific 2-hydroxyacid dehydrogenase NAD-binding domain-containing protein</fullName>
    </recommendedName>
</protein>
<dbReference type="Gene3D" id="3.40.50.720">
    <property type="entry name" value="NAD(P)-binding Rossmann-like Domain"/>
    <property type="match status" value="4"/>
</dbReference>
<dbReference type="InterPro" id="IPR036291">
    <property type="entry name" value="NAD(P)-bd_dom_sf"/>
</dbReference>
<dbReference type="PANTHER" id="PTHR43333:SF1">
    <property type="entry name" value="D-ISOMER SPECIFIC 2-HYDROXYACID DEHYDROGENASE NAD-BINDING DOMAIN-CONTAINING PROTEIN"/>
    <property type="match status" value="1"/>
</dbReference>
<keyword evidence="5" id="KW-1185">Reference proteome</keyword>
<reference evidence="4 5" key="1">
    <citation type="submission" date="2018-04" db="EMBL/GenBank/DDBJ databases">
        <title>The genome of golden apple snail Pomacea canaliculata provides insight into stress tolerance and invasive adaptation.</title>
        <authorList>
            <person name="Liu C."/>
            <person name="Liu B."/>
            <person name="Ren Y."/>
            <person name="Zhang Y."/>
            <person name="Wang H."/>
            <person name="Li S."/>
            <person name="Jiang F."/>
            <person name="Yin L."/>
            <person name="Zhang G."/>
            <person name="Qian W."/>
            <person name="Fan W."/>
        </authorList>
    </citation>
    <scope>NUCLEOTIDE SEQUENCE [LARGE SCALE GENOMIC DNA]</scope>
    <source>
        <strain evidence="4">SZHN2017</strain>
        <tissue evidence="4">Muscle</tissue>
    </source>
</reference>
<dbReference type="SUPFAM" id="SSF51735">
    <property type="entry name" value="NAD(P)-binding Rossmann-fold domains"/>
    <property type="match status" value="1"/>
</dbReference>
<evidence type="ECO:0000256" key="1">
    <source>
        <dbReference type="ARBA" id="ARBA00023002"/>
    </source>
</evidence>
<dbReference type="PANTHER" id="PTHR43333">
    <property type="entry name" value="2-HACID_DH_C DOMAIN-CONTAINING PROTEIN"/>
    <property type="match status" value="1"/>
</dbReference>
<feature type="domain" description="D-isomer specific 2-hydroxyacid dehydrogenase NAD-binding" evidence="3">
    <location>
        <begin position="193"/>
        <end position="233"/>
    </location>
</feature>
<dbReference type="GO" id="GO:0051287">
    <property type="term" value="F:NAD binding"/>
    <property type="evidence" value="ECO:0007669"/>
    <property type="project" value="InterPro"/>
</dbReference>
<accession>A0A2T7NTA3</accession>
<keyword evidence="2" id="KW-0520">NAD</keyword>